<feature type="domain" description="CSC1/OSCA1-like cytosolic" evidence="3">
    <location>
        <begin position="276"/>
        <end position="459"/>
    </location>
</feature>
<proteinExistence type="predicted"/>
<evidence type="ECO:0000313" key="5">
    <source>
        <dbReference type="Proteomes" id="UP000009170"/>
    </source>
</evidence>
<dbReference type="KEGG" id="ota:OT_ostta09g02030"/>
<feature type="transmembrane region" description="Helical" evidence="2">
    <location>
        <begin position="104"/>
        <end position="130"/>
    </location>
</feature>
<accession>A0A090M478</accession>
<feature type="transmembrane region" description="Helical" evidence="2">
    <location>
        <begin position="670"/>
        <end position="691"/>
    </location>
</feature>
<evidence type="ECO:0000256" key="2">
    <source>
        <dbReference type="SAM" id="Phobius"/>
    </source>
</evidence>
<dbReference type="PANTHER" id="PTHR13018:SF83">
    <property type="entry name" value="RRM DOMAIN-CONTAINING PROTEIN"/>
    <property type="match status" value="1"/>
</dbReference>
<dbReference type="InterPro" id="IPR027815">
    <property type="entry name" value="CSC1/OSCA1-like_cyt"/>
</dbReference>
<protein>
    <submittedName>
        <fullName evidence="4">Unnamed product</fullName>
    </submittedName>
</protein>
<feature type="transmembrane region" description="Helical" evidence="2">
    <location>
        <begin position="238"/>
        <end position="256"/>
    </location>
</feature>
<evidence type="ECO:0000256" key="1">
    <source>
        <dbReference type="SAM" id="MobiDB-lite"/>
    </source>
</evidence>
<keyword evidence="2" id="KW-0472">Membrane</keyword>
<dbReference type="OrthoDB" id="197892at2759"/>
<dbReference type="GO" id="GO:0005227">
    <property type="term" value="F:calcium-activated cation channel activity"/>
    <property type="evidence" value="ECO:0007669"/>
    <property type="project" value="InterPro"/>
</dbReference>
<reference evidence="5" key="1">
    <citation type="journal article" date="2006" name="Proc. Natl. Acad. Sci. U.S.A.">
        <title>Genome analysis of the smallest free-living eukaryote Ostreococcus tauri unveils many unique features.</title>
        <authorList>
            <person name="Derelle E."/>
            <person name="Ferraz C."/>
            <person name="Rombauts S."/>
            <person name="Rouze P."/>
            <person name="Worden A.Z."/>
            <person name="Robbens S."/>
            <person name="Partensky F."/>
            <person name="Degroeve S."/>
            <person name="Echeynie S."/>
            <person name="Cooke R."/>
            <person name="Saeys Y."/>
            <person name="Wuyts J."/>
            <person name="Jabbari K."/>
            <person name="Bowler C."/>
            <person name="Panaud O."/>
            <person name="Piegu B."/>
            <person name="Ball S.G."/>
            <person name="Ral J.-P."/>
            <person name="Bouget F.-Y."/>
            <person name="Piganeau G."/>
            <person name="De Baets B."/>
            <person name="Picard A."/>
            <person name="Delseny M."/>
            <person name="Demaille J."/>
            <person name="Van de Peer Y."/>
            <person name="Moreau H."/>
        </authorList>
    </citation>
    <scope>NUCLEOTIDE SEQUENCE [LARGE SCALE GENOMIC DNA]</scope>
    <source>
        <strain evidence="5">OTTH 0595 / CCAP 157/2 / RCC745</strain>
    </source>
</reference>
<organism evidence="4 5">
    <name type="scientific">Ostreococcus tauri</name>
    <name type="common">Marine green alga</name>
    <dbReference type="NCBI Taxonomy" id="70448"/>
    <lineage>
        <taxon>Eukaryota</taxon>
        <taxon>Viridiplantae</taxon>
        <taxon>Chlorophyta</taxon>
        <taxon>Mamiellophyceae</taxon>
        <taxon>Mamiellales</taxon>
        <taxon>Bathycoccaceae</taxon>
        <taxon>Ostreococcus</taxon>
    </lineage>
</organism>
<evidence type="ECO:0000313" key="4">
    <source>
        <dbReference type="EMBL" id="CEF99045.1"/>
    </source>
</evidence>
<feature type="transmembrane region" description="Helical" evidence="2">
    <location>
        <begin position="470"/>
        <end position="494"/>
    </location>
</feature>
<gene>
    <name evidence="4" type="ORF">OT_ostta09g02030</name>
</gene>
<sequence>MDAADPDLASAREFQVALDAVRVSGASAREGATGERTPTHASSFDAFRDFVATRGDLTRALAVGARARVYEVDVDSRTGVVRASDRRFNALASHRSIGASNVSLALYLDSAMHFGFLMLILCAVSMYSMVKNVSDEKFTSSYEIRGWNGTVTCERSYDTSGLVLSLSQGSRCAIGAQESYYNCPMACSYADTSGTFDPTNACSTHYPCTLKNLLTDAQDALCCEPQLLNNNAGAPEEFQAISIVVTIVFLLFDFVYSRNRRTVSDIVIESTVTTGDYSVIVSGLGKRNEWTREQLAKWFAHYGEVVSVCHLTNTAGIVALEKKIQKLVKIKNEIDATLSTHELADEEVDAPTRARRFLFRMIVLRGMKPTLENSEKLRTEIEKLQQKLISLPEYGNFNTGTAIVTFNYEQHALNCIADHCSDASELMLAKATRKFPPDFYGRRLIVARAPEPSDINWQNLRSRNHAWENAVIWISTKLILAVAIAAGGGLQYLFEYLRSKQFDKLSDELTISSSYSTSTYIKLQLMASATSLVVVSINFALDTLTVRLSDWEVYNTQTSKTNWLMAQLTIVNLVNYVIIPIVSNRCSNTADGVCNWYVPGGFIEVAFYMQVFNVIAMPFRIFTPNSVIRRDVLAPLAKTLQVQVDLVNPPDFGMARSYAELLKTVGFAAIYAPALPASYIVGFVGVFVLYWCKKFQGLYIARAPPKLRADAFGITATARIINLLQIIIGCTVFYRFDAGIDNTLWANLGIWAVGIIPIRTIMKLFFVAQATRAASTNNVSFEKNLGMHIGGEVRSPKADDALRSSATIPRERGDVATAETRAQQVRNAFVCRMYRCEPEDLEERVKLLMYYPDVPTHATPEQLEGLLKKYEPLQKIERANTAYLERQTAATGGEHARPPDNKHAKAKLDILASFQRRQRASQADEEDKIQ</sequence>
<feature type="region of interest" description="Disordered" evidence="1">
    <location>
        <begin position="889"/>
        <end position="930"/>
    </location>
</feature>
<dbReference type="Proteomes" id="UP000009170">
    <property type="component" value="Unassembled WGS sequence"/>
</dbReference>
<dbReference type="GO" id="GO:0005886">
    <property type="term" value="C:plasma membrane"/>
    <property type="evidence" value="ECO:0007669"/>
    <property type="project" value="TreeGrafter"/>
</dbReference>
<dbReference type="RefSeq" id="XP_003081188.2">
    <property type="nucleotide sequence ID" value="XM_003081140.2"/>
</dbReference>
<dbReference type="AlphaFoldDB" id="A0A090M478"/>
<keyword evidence="2" id="KW-0812">Transmembrane</keyword>
<keyword evidence="5" id="KW-1185">Reference proteome</keyword>
<keyword evidence="2" id="KW-1133">Transmembrane helix</keyword>
<name>A0A090M478_OSTTA</name>
<feature type="transmembrane region" description="Helical" evidence="2">
    <location>
        <begin position="748"/>
        <end position="768"/>
    </location>
</feature>
<dbReference type="InParanoid" id="A0A090M478"/>
<comment type="caution">
    <text evidence="4">The sequence shown here is derived from an EMBL/GenBank/DDBJ whole genome shotgun (WGS) entry which is preliminary data.</text>
</comment>
<evidence type="ECO:0000259" key="3">
    <source>
        <dbReference type="Pfam" id="PF14703"/>
    </source>
</evidence>
<feature type="transmembrane region" description="Helical" evidence="2">
    <location>
        <begin position="562"/>
        <end position="582"/>
    </location>
</feature>
<dbReference type="GeneID" id="9831766"/>
<dbReference type="Pfam" id="PF14703">
    <property type="entry name" value="PHM7_cyt"/>
    <property type="match status" value="1"/>
</dbReference>
<dbReference type="InterPro" id="IPR045122">
    <property type="entry name" value="Csc1-like"/>
</dbReference>
<feature type="compositionally biased region" description="Basic and acidic residues" evidence="1">
    <location>
        <begin position="894"/>
        <end position="908"/>
    </location>
</feature>
<dbReference type="PANTHER" id="PTHR13018">
    <property type="entry name" value="PROBABLE MEMBRANE PROTEIN DUF221-RELATED"/>
    <property type="match status" value="1"/>
</dbReference>
<dbReference type="EMBL" id="CAID01000009">
    <property type="protein sequence ID" value="CEF99045.1"/>
    <property type="molecule type" value="Genomic_DNA"/>
</dbReference>
<feature type="transmembrane region" description="Helical" evidence="2">
    <location>
        <begin position="712"/>
        <end position="736"/>
    </location>
</feature>
<reference evidence="4 5" key="2">
    <citation type="journal article" date="2014" name="BMC Genomics">
        <title>An improved genome of the model marine alga Ostreococcus tauri unfolds by assessing Illumina de novo assemblies.</title>
        <authorList>
            <person name="Blanc-Mathieu R."/>
            <person name="Verhelst B."/>
            <person name="Derelle E."/>
            <person name="Rombauts S."/>
            <person name="Bouget F.Y."/>
            <person name="Carre I."/>
            <person name="Chateau A."/>
            <person name="Eyre-Walker A."/>
            <person name="Grimsley N."/>
            <person name="Moreau H."/>
            <person name="Piegu B."/>
            <person name="Rivals E."/>
            <person name="Schackwitz W."/>
            <person name="Van de Peer Y."/>
            <person name="Piganeau G."/>
        </authorList>
    </citation>
    <scope>NUCLEOTIDE SEQUENCE [LARGE SCALE GENOMIC DNA]</scope>
    <source>
        <strain evidence="5">OTTH 0595 / CCAP 157/2 / RCC745</strain>
    </source>
</reference>